<dbReference type="InterPro" id="IPR017871">
    <property type="entry name" value="ABC_transporter-like_CS"/>
</dbReference>
<dbReference type="EMBL" id="KM462867">
    <property type="protein sequence ID" value="AIT93887.1"/>
    <property type="molecule type" value="Genomic_DNA"/>
</dbReference>
<dbReference type="GO" id="GO:0015419">
    <property type="term" value="F:ABC-type sulfate transporter activity"/>
    <property type="evidence" value="ECO:0007669"/>
    <property type="project" value="InterPro"/>
</dbReference>
<keyword evidence="7" id="KW-0934">Plastid</keyword>
<dbReference type="PANTHER" id="PTHR42781">
    <property type="entry name" value="SPERMIDINE/PUTRESCINE IMPORT ATP-BINDING PROTEIN POTA"/>
    <property type="match status" value="1"/>
</dbReference>
<proteinExistence type="predicted"/>
<geneLocation type="chloroplast" evidence="7"/>
<evidence type="ECO:0000256" key="1">
    <source>
        <dbReference type="ARBA" id="ARBA00022448"/>
    </source>
</evidence>
<sequence length="345" mass="39320">MSILIENISKQYGNLNALKNVNLEINSGSLTALVGPSGSGKSTLLRIIGGFEKPDNGRIWLFGQDTTFQTIEAREIGFVFQNYALFPHLNVWENIAFGLKVKKVPVHRISKRVKELLELIQLENFSEAYPYELSGGQRQRVALARAIAVEPKLLLLDEPFGALDPKVRKELRDWLKNLHTQIPLTTLLVTHDQQEAMEIADELVVFCDGKVEQFGTPQEIYDSPANSFVMNFVGNSNKIIFSTMSSKFFSMLLTKATSFNNRDEKITIEEIYVRPHGFSLTATAQENSFPVIINKIIYGESLIKLELISKDFNEIFKIQTSRNFFEKFLEKEIINQTEVFFLLKK</sequence>
<protein>
    <submittedName>
        <fullName evidence="7">Probable transport protein</fullName>
    </submittedName>
</protein>
<evidence type="ECO:0000313" key="7">
    <source>
        <dbReference type="EMBL" id="AIT93887.1"/>
    </source>
</evidence>
<dbReference type="GO" id="GO:0016887">
    <property type="term" value="F:ATP hydrolysis activity"/>
    <property type="evidence" value="ECO:0007669"/>
    <property type="project" value="InterPro"/>
</dbReference>
<reference evidence="7" key="1">
    <citation type="journal article" date="2014" name="BMC Evol. Biol.">
        <title>Chloroplast phylogenomic analysis resolves deep-level relationships within the green algal class Trebouxiophyceae.</title>
        <authorList>
            <person name="Lemieux C."/>
            <person name="Otis C."/>
            <person name="Turmel M."/>
        </authorList>
    </citation>
    <scope>NUCLEOTIDE SEQUENCE</scope>
</reference>
<gene>
    <name evidence="7" type="primary">cysA</name>
</gene>
<name>A0A097KL43_9CHLO</name>
<evidence type="ECO:0000256" key="5">
    <source>
        <dbReference type="ARBA" id="ARBA00023032"/>
    </source>
</evidence>
<dbReference type="InterPro" id="IPR003593">
    <property type="entry name" value="AAA+_ATPase"/>
</dbReference>
<dbReference type="NCBIfam" id="TIGR00968">
    <property type="entry name" value="3a0106s01"/>
    <property type="match status" value="1"/>
</dbReference>
<keyword evidence="3" id="KW-0067">ATP-binding</keyword>
<dbReference type="GO" id="GO:0043190">
    <property type="term" value="C:ATP-binding cassette (ABC) transporter complex"/>
    <property type="evidence" value="ECO:0007669"/>
    <property type="project" value="InterPro"/>
</dbReference>
<evidence type="ECO:0000256" key="2">
    <source>
        <dbReference type="ARBA" id="ARBA00022741"/>
    </source>
</evidence>
<evidence type="ECO:0000256" key="4">
    <source>
        <dbReference type="ARBA" id="ARBA00022967"/>
    </source>
</evidence>
<keyword evidence="4" id="KW-1278">Translocase</keyword>
<dbReference type="GeneID" id="22159039"/>
<dbReference type="SUPFAM" id="SSF52540">
    <property type="entry name" value="P-loop containing nucleoside triphosphate hydrolases"/>
    <property type="match status" value="1"/>
</dbReference>
<dbReference type="PANTHER" id="PTHR42781:SF4">
    <property type="entry name" value="SPERMIDINE_PUTRESCINE IMPORT ATP-BINDING PROTEIN POTA"/>
    <property type="match status" value="1"/>
</dbReference>
<dbReference type="SMART" id="SM00382">
    <property type="entry name" value="AAA"/>
    <property type="match status" value="1"/>
</dbReference>
<feature type="domain" description="ABC transporter" evidence="6">
    <location>
        <begin position="3"/>
        <end position="233"/>
    </location>
</feature>
<dbReference type="PROSITE" id="PS00211">
    <property type="entry name" value="ABC_TRANSPORTER_1"/>
    <property type="match status" value="1"/>
</dbReference>
<dbReference type="Gene3D" id="3.40.50.300">
    <property type="entry name" value="P-loop containing nucleotide triphosphate hydrolases"/>
    <property type="match status" value="1"/>
</dbReference>
<evidence type="ECO:0000256" key="3">
    <source>
        <dbReference type="ARBA" id="ARBA00022840"/>
    </source>
</evidence>
<dbReference type="InterPro" id="IPR050093">
    <property type="entry name" value="ABC_SmlMolc_Importer"/>
</dbReference>
<keyword evidence="1" id="KW-0813">Transport</keyword>
<dbReference type="FunFam" id="3.40.50.300:FF:000425">
    <property type="entry name" value="Probable ABC transporter, ATP-binding subunit"/>
    <property type="match status" value="1"/>
</dbReference>
<organism evidence="7">
    <name type="scientific">Pedinomonas tuberculata</name>
    <dbReference type="NCBI Taxonomy" id="160064"/>
    <lineage>
        <taxon>Eukaryota</taxon>
        <taxon>Viridiplantae</taxon>
        <taxon>Chlorophyta</taxon>
        <taxon>core chlorophytes</taxon>
        <taxon>Pedinophyceae</taxon>
        <taxon>Pedinomonadales</taxon>
        <taxon>Pedinomonadaceae</taxon>
        <taxon>Pedinomonas</taxon>
    </lineage>
</organism>
<dbReference type="PROSITE" id="PS50893">
    <property type="entry name" value="ABC_TRANSPORTER_2"/>
    <property type="match status" value="1"/>
</dbReference>
<dbReference type="InterPro" id="IPR005666">
    <property type="entry name" value="Sulph_transpt1"/>
</dbReference>
<dbReference type="RefSeq" id="YP_009105303.1">
    <property type="nucleotide sequence ID" value="NC_025530.1"/>
</dbReference>
<dbReference type="AlphaFoldDB" id="A0A097KL43"/>
<accession>A0A097KL43</accession>
<dbReference type="InterPro" id="IPR027417">
    <property type="entry name" value="P-loop_NTPase"/>
</dbReference>
<keyword evidence="2" id="KW-0547">Nucleotide-binding</keyword>
<dbReference type="Pfam" id="PF00005">
    <property type="entry name" value="ABC_tran"/>
    <property type="match status" value="1"/>
</dbReference>
<dbReference type="GO" id="GO:0005524">
    <property type="term" value="F:ATP binding"/>
    <property type="evidence" value="ECO:0007669"/>
    <property type="project" value="UniProtKB-KW"/>
</dbReference>
<keyword evidence="5" id="KW-0764">Sulfate transport</keyword>
<keyword evidence="7" id="KW-0150">Chloroplast</keyword>
<evidence type="ECO:0000259" key="6">
    <source>
        <dbReference type="PROSITE" id="PS50893"/>
    </source>
</evidence>
<dbReference type="InterPro" id="IPR003439">
    <property type="entry name" value="ABC_transporter-like_ATP-bd"/>
</dbReference>